<organism evidence="3 4">
    <name type="scientific">Coprinellus micaceus</name>
    <name type="common">Glistening ink-cap mushroom</name>
    <name type="synonym">Coprinus micaceus</name>
    <dbReference type="NCBI Taxonomy" id="71717"/>
    <lineage>
        <taxon>Eukaryota</taxon>
        <taxon>Fungi</taxon>
        <taxon>Dikarya</taxon>
        <taxon>Basidiomycota</taxon>
        <taxon>Agaricomycotina</taxon>
        <taxon>Agaricomycetes</taxon>
        <taxon>Agaricomycetidae</taxon>
        <taxon>Agaricales</taxon>
        <taxon>Agaricineae</taxon>
        <taxon>Psathyrellaceae</taxon>
        <taxon>Coprinellus</taxon>
    </lineage>
</organism>
<keyword evidence="1" id="KW-0175">Coiled coil</keyword>
<sequence>MGSPTSSFEDITLETAEMRRSQVPGIPHAVPQLPSLELEAELNLAIAQAEEDKKREEERDFAVAKQLDEQLNAADTRVPGDFPDAAESSRTSARSGGGFFSSSGERQIDKLKEKNALYKRKCEEMEKLAFQWQQRARENHSQANRYYSEARFLQMEVASGQKHVHHLDTELKAAKHELNAVKQQLSDAVNLSEVRGKELKGAQVFLTKADTLSVSDVVQKVTALNEEIFQMAAFLGEVLVYEVLEEGADRAAVRQHAVSKGYKQAEKFLGEILANALAQESAHEPKEPSNPLLVQIVMQIALTQWCASLGSRWTSYQKPDKEGEGGEGKQGEQKEAGGSSSVRRQAEYDTMLRDLYDSIRDHEEQAVAGRWRSLARTHLPFSANGWDHTLMVGIVSIMSVAGWATRAEGDMEQIEKRLASIFKPLLELRKATGEDVTSADLDIAIVEPRAQFDPRFMEDEYADGRASSRSSNAAPESVVSTSGLGLKKLSVKKLKEGGVQRHIEMLALPKVVLERTVKEALEPPPPAKKKKKAAGGEGGGPGILSTMMGF</sequence>
<feature type="region of interest" description="Disordered" evidence="2">
    <location>
        <begin position="316"/>
        <end position="343"/>
    </location>
</feature>
<accession>A0A4Y7TUV8</accession>
<dbReference type="AlphaFoldDB" id="A0A4Y7TUV8"/>
<dbReference type="OrthoDB" id="3222645at2759"/>
<feature type="region of interest" description="Disordered" evidence="2">
    <location>
        <begin position="49"/>
        <end position="105"/>
    </location>
</feature>
<feature type="compositionally biased region" description="Basic and acidic residues" evidence="2">
    <location>
        <begin position="50"/>
        <end position="68"/>
    </location>
</feature>
<evidence type="ECO:0000256" key="2">
    <source>
        <dbReference type="SAM" id="MobiDB-lite"/>
    </source>
</evidence>
<reference evidence="3 4" key="1">
    <citation type="journal article" date="2019" name="Nat. Ecol. Evol.">
        <title>Megaphylogeny resolves global patterns of mushroom evolution.</title>
        <authorList>
            <person name="Varga T."/>
            <person name="Krizsan K."/>
            <person name="Foldi C."/>
            <person name="Dima B."/>
            <person name="Sanchez-Garcia M."/>
            <person name="Sanchez-Ramirez S."/>
            <person name="Szollosi G.J."/>
            <person name="Szarkandi J.G."/>
            <person name="Papp V."/>
            <person name="Albert L."/>
            <person name="Andreopoulos W."/>
            <person name="Angelini C."/>
            <person name="Antonin V."/>
            <person name="Barry K.W."/>
            <person name="Bougher N.L."/>
            <person name="Buchanan P."/>
            <person name="Buyck B."/>
            <person name="Bense V."/>
            <person name="Catcheside P."/>
            <person name="Chovatia M."/>
            <person name="Cooper J."/>
            <person name="Damon W."/>
            <person name="Desjardin D."/>
            <person name="Finy P."/>
            <person name="Geml J."/>
            <person name="Haridas S."/>
            <person name="Hughes K."/>
            <person name="Justo A."/>
            <person name="Karasinski D."/>
            <person name="Kautmanova I."/>
            <person name="Kiss B."/>
            <person name="Kocsube S."/>
            <person name="Kotiranta H."/>
            <person name="LaButti K.M."/>
            <person name="Lechner B.E."/>
            <person name="Liimatainen K."/>
            <person name="Lipzen A."/>
            <person name="Lukacs Z."/>
            <person name="Mihaltcheva S."/>
            <person name="Morgado L.N."/>
            <person name="Niskanen T."/>
            <person name="Noordeloos M.E."/>
            <person name="Ohm R.A."/>
            <person name="Ortiz-Santana B."/>
            <person name="Ovrebo C."/>
            <person name="Racz N."/>
            <person name="Riley R."/>
            <person name="Savchenko A."/>
            <person name="Shiryaev A."/>
            <person name="Soop K."/>
            <person name="Spirin V."/>
            <person name="Szebenyi C."/>
            <person name="Tomsovsky M."/>
            <person name="Tulloss R.E."/>
            <person name="Uehling J."/>
            <person name="Grigoriev I.V."/>
            <person name="Vagvolgyi C."/>
            <person name="Papp T."/>
            <person name="Martin F.M."/>
            <person name="Miettinen O."/>
            <person name="Hibbett D.S."/>
            <person name="Nagy L.G."/>
        </authorList>
    </citation>
    <scope>NUCLEOTIDE SEQUENCE [LARGE SCALE GENOMIC DNA]</scope>
    <source>
        <strain evidence="3 4">FP101781</strain>
    </source>
</reference>
<dbReference type="STRING" id="71717.A0A4Y7TUV8"/>
<name>A0A4Y7TUV8_COPMI</name>
<feature type="compositionally biased region" description="Basic and acidic residues" evidence="2">
    <location>
        <begin position="318"/>
        <end position="335"/>
    </location>
</feature>
<evidence type="ECO:0000313" key="4">
    <source>
        <dbReference type="Proteomes" id="UP000298030"/>
    </source>
</evidence>
<dbReference type="Proteomes" id="UP000298030">
    <property type="component" value="Unassembled WGS sequence"/>
</dbReference>
<keyword evidence="4" id="KW-1185">Reference proteome</keyword>
<protein>
    <submittedName>
        <fullName evidence="3">Uncharacterized protein</fullName>
    </submittedName>
</protein>
<feature type="compositionally biased region" description="Low complexity" evidence="2">
    <location>
        <begin position="85"/>
        <end position="105"/>
    </location>
</feature>
<comment type="caution">
    <text evidence="3">The sequence shown here is derived from an EMBL/GenBank/DDBJ whole genome shotgun (WGS) entry which is preliminary data.</text>
</comment>
<evidence type="ECO:0000313" key="3">
    <source>
        <dbReference type="EMBL" id="TEB37980.1"/>
    </source>
</evidence>
<evidence type="ECO:0000256" key="1">
    <source>
        <dbReference type="SAM" id="Coils"/>
    </source>
</evidence>
<feature type="region of interest" description="Disordered" evidence="2">
    <location>
        <begin position="519"/>
        <end position="550"/>
    </location>
</feature>
<feature type="coiled-coil region" evidence="1">
    <location>
        <begin position="164"/>
        <end position="191"/>
    </location>
</feature>
<proteinExistence type="predicted"/>
<dbReference type="EMBL" id="QPFP01000003">
    <property type="protein sequence ID" value="TEB37980.1"/>
    <property type="molecule type" value="Genomic_DNA"/>
</dbReference>
<gene>
    <name evidence="3" type="ORF">FA13DRAFT_1725604</name>
</gene>